<dbReference type="SUPFAM" id="SSF55781">
    <property type="entry name" value="GAF domain-like"/>
    <property type="match status" value="1"/>
</dbReference>
<evidence type="ECO:0000259" key="5">
    <source>
        <dbReference type="PROSITE" id="PS51078"/>
    </source>
</evidence>
<dbReference type="InterPro" id="IPR029016">
    <property type="entry name" value="GAF-like_dom_sf"/>
</dbReference>
<keyword evidence="7" id="KW-1185">Reference proteome</keyword>
<dbReference type="SMART" id="SM00346">
    <property type="entry name" value="HTH_ICLR"/>
    <property type="match status" value="1"/>
</dbReference>
<name>A0A853GVI8_9BURK</name>
<dbReference type="OrthoDB" id="5401369at2"/>
<dbReference type="Pfam" id="PF09339">
    <property type="entry name" value="HTH_IclR"/>
    <property type="match status" value="1"/>
</dbReference>
<dbReference type="AlphaFoldDB" id="A0A853GVI8"/>
<evidence type="ECO:0000256" key="3">
    <source>
        <dbReference type="ARBA" id="ARBA00023163"/>
    </source>
</evidence>
<dbReference type="PROSITE" id="PS51077">
    <property type="entry name" value="HTH_ICLR"/>
    <property type="match status" value="1"/>
</dbReference>
<dbReference type="PANTHER" id="PTHR30136">
    <property type="entry name" value="HELIX-TURN-HELIX TRANSCRIPTIONAL REGULATOR, ICLR FAMILY"/>
    <property type="match status" value="1"/>
</dbReference>
<dbReference type="GO" id="GO:0003677">
    <property type="term" value="F:DNA binding"/>
    <property type="evidence" value="ECO:0007669"/>
    <property type="project" value="UniProtKB-KW"/>
</dbReference>
<dbReference type="InterPro" id="IPR036388">
    <property type="entry name" value="WH-like_DNA-bd_sf"/>
</dbReference>
<dbReference type="Pfam" id="PF01614">
    <property type="entry name" value="IclR_C"/>
    <property type="match status" value="1"/>
</dbReference>
<evidence type="ECO:0000259" key="4">
    <source>
        <dbReference type="PROSITE" id="PS51077"/>
    </source>
</evidence>
<protein>
    <submittedName>
        <fullName evidence="6">IclR family transcriptional regulator</fullName>
    </submittedName>
</protein>
<organism evidence="6 7">
    <name type="scientific">Pollutimonas harenae</name>
    <dbReference type="NCBI Taxonomy" id="657015"/>
    <lineage>
        <taxon>Bacteria</taxon>
        <taxon>Pseudomonadati</taxon>
        <taxon>Pseudomonadota</taxon>
        <taxon>Betaproteobacteria</taxon>
        <taxon>Burkholderiales</taxon>
        <taxon>Alcaligenaceae</taxon>
        <taxon>Pollutimonas</taxon>
    </lineage>
</organism>
<reference evidence="6 7" key="1">
    <citation type="submission" date="2020-07" db="EMBL/GenBank/DDBJ databases">
        <title>Taxonomic revisions and descriptions of new bacterial species based on genomic comparisons in the high-G+C-content subgroup of the family Alcaligenaceae.</title>
        <authorList>
            <person name="Szabo A."/>
            <person name="Felfoldi T."/>
        </authorList>
    </citation>
    <scope>NUCLEOTIDE SEQUENCE [LARGE SCALE GENOMIC DNA]</scope>
    <source>
        <strain evidence="6 7">DSM 25667</strain>
    </source>
</reference>
<dbReference type="GO" id="GO:0003700">
    <property type="term" value="F:DNA-binding transcription factor activity"/>
    <property type="evidence" value="ECO:0007669"/>
    <property type="project" value="TreeGrafter"/>
</dbReference>
<keyword evidence="2" id="KW-0238">DNA-binding</keyword>
<comment type="caution">
    <text evidence="6">The sequence shown here is derived from an EMBL/GenBank/DDBJ whole genome shotgun (WGS) entry which is preliminary data.</text>
</comment>
<dbReference type="Gene3D" id="3.30.450.40">
    <property type="match status" value="1"/>
</dbReference>
<evidence type="ECO:0000256" key="2">
    <source>
        <dbReference type="ARBA" id="ARBA00023125"/>
    </source>
</evidence>
<dbReference type="InterPro" id="IPR050707">
    <property type="entry name" value="HTH_MetabolicPath_Reg"/>
</dbReference>
<keyword evidence="1" id="KW-0805">Transcription regulation</keyword>
<dbReference type="EMBL" id="JACCEV010000001">
    <property type="protein sequence ID" value="NYT84142.1"/>
    <property type="molecule type" value="Genomic_DNA"/>
</dbReference>
<dbReference type="RefSeq" id="WP_130038671.1">
    <property type="nucleotide sequence ID" value="NZ_JACCEV010000001.1"/>
</dbReference>
<dbReference type="InterPro" id="IPR014757">
    <property type="entry name" value="Tscrpt_reg_IclR_C"/>
</dbReference>
<evidence type="ECO:0000313" key="7">
    <source>
        <dbReference type="Proteomes" id="UP000554144"/>
    </source>
</evidence>
<dbReference type="Proteomes" id="UP000554144">
    <property type="component" value="Unassembled WGS sequence"/>
</dbReference>
<keyword evidence="3" id="KW-0804">Transcription</keyword>
<evidence type="ECO:0000313" key="6">
    <source>
        <dbReference type="EMBL" id="NYT84142.1"/>
    </source>
</evidence>
<gene>
    <name evidence="6" type="ORF">H0A62_00875</name>
</gene>
<dbReference type="InterPro" id="IPR036390">
    <property type="entry name" value="WH_DNA-bd_sf"/>
</dbReference>
<dbReference type="GO" id="GO:0045892">
    <property type="term" value="P:negative regulation of DNA-templated transcription"/>
    <property type="evidence" value="ECO:0007669"/>
    <property type="project" value="TreeGrafter"/>
</dbReference>
<dbReference type="PANTHER" id="PTHR30136:SF33">
    <property type="entry name" value="TRANSCRIPTIONAL REGULATORY PROTEIN"/>
    <property type="match status" value="1"/>
</dbReference>
<dbReference type="InterPro" id="IPR005471">
    <property type="entry name" value="Tscrpt_reg_IclR_N"/>
</dbReference>
<accession>A0A853GVI8</accession>
<dbReference type="PROSITE" id="PS51078">
    <property type="entry name" value="ICLR_ED"/>
    <property type="match status" value="1"/>
</dbReference>
<dbReference type="SUPFAM" id="SSF46785">
    <property type="entry name" value="Winged helix' DNA-binding domain"/>
    <property type="match status" value="1"/>
</dbReference>
<feature type="domain" description="IclR-ED" evidence="5">
    <location>
        <begin position="88"/>
        <end position="275"/>
    </location>
</feature>
<sequence>MARTSELLTDTSSSLDEKKASRHFVTALARGLDILALFTREVTELGNEEIARRTGLPRATVTRLTYTLVTTRHLVYMPATRRYRLGAASLLWSYAALENMQGAAAIRPFLQELANQLSASTVALSVNAGLEMVYVAHCAGPSLFSIRTGVGTRLKIWESAAGRTYWSAAPTKRRKQLLAELDSLSAQEAEQAREQLFEADREFVQYGFCTSIGGWRAGVNAAGCPVYTGNEGIDGGIYVVTCGGTHPDFSQSIVCDNVGPKLKDFARFIEPKLANYAR</sequence>
<proteinExistence type="predicted"/>
<evidence type="ECO:0000256" key="1">
    <source>
        <dbReference type="ARBA" id="ARBA00023015"/>
    </source>
</evidence>
<dbReference type="Gene3D" id="1.10.10.10">
    <property type="entry name" value="Winged helix-like DNA-binding domain superfamily/Winged helix DNA-binding domain"/>
    <property type="match status" value="1"/>
</dbReference>
<feature type="domain" description="HTH iclR-type" evidence="4">
    <location>
        <begin position="25"/>
        <end position="87"/>
    </location>
</feature>